<evidence type="ECO:0000313" key="1">
    <source>
        <dbReference type="EMBL" id="GIE96446.1"/>
    </source>
</evidence>
<reference evidence="1" key="1">
    <citation type="submission" date="2021-01" db="EMBL/GenBank/DDBJ databases">
        <title>Whole genome shotgun sequence of Actinoplanes rishiriensis NBRC 108556.</title>
        <authorList>
            <person name="Komaki H."/>
            <person name="Tamura T."/>
        </authorList>
    </citation>
    <scope>NUCLEOTIDE SEQUENCE</scope>
    <source>
        <strain evidence="1">NBRC 108556</strain>
    </source>
</reference>
<protein>
    <submittedName>
        <fullName evidence="1">Uncharacterized protein</fullName>
    </submittedName>
</protein>
<dbReference type="Proteomes" id="UP000636960">
    <property type="component" value="Unassembled WGS sequence"/>
</dbReference>
<sequence>MINVGVFESHPVASQSLCRRYDPPCSAVLSRRWRVSASMSISQPGPPVYVPGAEECVELAWMGERTHARDPQRENIRVDQGGMVDPAAWSWHQAEVSAVMVRMFRAC</sequence>
<accession>A0A919K4G7</accession>
<comment type="caution">
    <text evidence="1">The sequence shown here is derived from an EMBL/GenBank/DDBJ whole genome shotgun (WGS) entry which is preliminary data.</text>
</comment>
<dbReference type="EMBL" id="BOMV01000046">
    <property type="protein sequence ID" value="GIE96446.1"/>
    <property type="molecule type" value="Genomic_DNA"/>
</dbReference>
<dbReference type="AlphaFoldDB" id="A0A919K4G7"/>
<organism evidence="1 2">
    <name type="scientific">Paractinoplanes rishiriensis</name>
    <dbReference type="NCBI Taxonomy" id="1050105"/>
    <lineage>
        <taxon>Bacteria</taxon>
        <taxon>Bacillati</taxon>
        <taxon>Actinomycetota</taxon>
        <taxon>Actinomycetes</taxon>
        <taxon>Micromonosporales</taxon>
        <taxon>Micromonosporaceae</taxon>
        <taxon>Paractinoplanes</taxon>
    </lineage>
</organism>
<name>A0A919K4G7_9ACTN</name>
<proteinExistence type="predicted"/>
<keyword evidence="2" id="KW-1185">Reference proteome</keyword>
<gene>
    <name evidence="1" type="ORF">Ari01nite_39110</name>
</gene>
<evidence type="ECO:0000313" key="2">
    <source>
        <dbReference type="Proteomes" id="UP000636960"/>
    </source>
</evidence>